<dbReference type="EMBL" id="CP044066">
    <property type="protein sequence ID" value="QET04014.1"/>
    <property type="molecule type" value="Genomic_DNA"/>
</dbReference>
<proteinExistence type="predicted"/>
<accession>A0A5P2H8S4</accession>
<protein>
    <submittedName>
        <fullName evidence="1">Uncharacterized protein</fullName>
    </submittedName>
</protein>
<name>A0A5P2H8S4_9BURK</name>
<dbReference type="AlphaFoldDB" id="A0A5P2H8S4"/>
<dbReference type="RefSeq" id="WP_150374079.1">
    <property type="nucleotide sequence ID" value="NZ_CP044066.1"/>
</dbReference>
<evidence type="ECO:0000313" key="2">
    <source>
        <dbReference type="Proteomes" id="UP000322822"/>
    </source>
</evidence>
<dbReference type="Proteomes" id="UP000322822">
    <property type="component" value="Plasmid unnamed1"/>
</dbReference>
<organism evidence="1 2">
    <name type="scientific">Cupriavidus pauculus</name>
    <dbReference type="NCBI Taxonomy" id="82633"/>
    <lineage>
        <taxon>Bacteria</taxon>
        <taxon>Pseudomonadati</taxon>
        <taxon>Pseudomonadota</taxon>
        <taxon>Betaproteobacteria</taxon>
        <taxon>Burkholderiales</taxon>
        <taxon>Burkholderiaceae</taxon>
        <taxon>Cupriavidus</taxon>
    </lineage>
</organism>
<dbReference type="OrthoDB" id="8965290at2"/>
<evidence type="ECO:0000313" key="1">
    <source>
        <dbReference type="EMBL" id="QET04014.1"/>
    </source>
</evidence>
<gene>
    <name evidence="1" type="ORF">FOB72_17830</name>
</gene>
<sequence>MDATTVYAAGLASYPAGVLLRASVYSTNLRAAISLVCADDGMPYGALTVNLPQTELADDEILVAADWNLPADLKGALLATGKFVQTGRWNQIGHGRGEIWRIADAELLSQIAAARIVASRGNSKRRTAVAA</sequence>
<keyword evidence="1" id="KW-0614">Plasmid</keyword>
<reference evidence="1 2" key="1">
    <citation type="submission" date="2019-09" db="EMBL/GenBank/DDBJ databases">
        <title>FDA dAtabase for Regulatory Grade micrObial Sequences (FDA-ARGOS): Supporting development and validation of Infectious Disease Dx tests.</title>
        <authorList>
            <person name="Sciortino C."/>
            <person name="Tallon L."/>
            <person name="Sadzewicz L."/>
            <person name="Vavikolanu K."/>
            <person name="Mehta A."/>
            <person name="Aluvathingal J."/>
            <person name="Nadendla S."/>
            <person name="Nandy P."/>
            <person name="Geyer C."/>
            <person name="Yan Y."/>
            <person name="Sichtig H."/>
        </authorList>
    </citation>
    <scope>NUCLEOTIDE SEQUENCE [LARGE SCALE GENOMIC DNA]</scope>
    <source>
        <strain evidence="1 2">FDAARGOS_664</strain>
        <plasmid evidence="1 2">unnamed1</plasmid>
    </source>
</reference>
<geneLocation type="plasmid" evidence="1">
    <name>unnamed1</name>
</geneLocation>